<accession>A0A382L611</accession>
<sequence>MKIITVPIILLTLTCVFGAEKLALASSGDIEISSHKAVSEFPGGIRFSIEAYSEDVIEEIALRMRIGEQKSRVYEYFEIESGQKVVSELFWETNTSSKYIPPGTILEYSYEVTDLAGNKKETELLELVLYDSRFQWEEVEEDGINVAYHGPVESRAVEILDAIIKTMDFMEPVLGQTDRKPIRVTMYNNVSEMLGGLPPGSSTIRRELITEGQAFTKIGTLLVLGGGRLSEGTASHEVTHILVQRAA</sequence>
<dbReference type="EMBL" id="UINC01085012">
    <property type="protein sequence ID" value="SVC32156.1"/>
    <property type="molecule type" value="Genomic_DNA"/>
</dbReference>
<dbReference type="AlphaFoldDB" id="A0A382L611"/>
<feature type="non-terminal residue" evidence="1">
    <location>
        <position position="247"/>
    </location>
</feature>
<name>A0A382L611_9ZZZZ</name>
<gene>
    <name evidence="1" type="ORF">METZ01_LOCUS285010</name>
</gene>
<reference evidence="1" key="1">
    <citation type="submission" date="2018-05" db="EMBL/GenBank/DDBJ databases">
        <authorList>
            <person name="Lanie J.A."/>
            <person name="Ng W.-L."/>
            <person name="Kazmierczak K.M."/>
            <person name="Andrzejewski T.M."/>
            <person name="Davidsen T.M."/>
            <person name="Wayne K.J."/>
            <person name="Tettelin H."/>
            <person name="Glass J.I."/>
            <person name="Rusch D."/>
            <person name="Podicherti R."/>
            <person name="Tsui H.-C.T."/>
            <person name="Winkler M.E."/>
        </authorList>
    </citation>
    <scope>NUCLEOTIDE SEQUENCE</scope>
</reference>
<protein>
    <recommendedName>
        <fullName evidence="2">Peptidase MA-like domain-containing protein</fullName>
    </recommendedName>
</protein>
<organism evidence="1">
    <name type="scientific">marine metagenome</name>
    <dbReference type="NCBI Taxonomy" id="408172"/>
    <lineage>
        <taxon>unclassified sequences</taxon>
        <taxon>metagenomes</taxon>
        <taxon>ecological metagenomes</taxon>
    </lineage>
</organism>
<proteinExistence type="predicted"/>
<evidence type="ECO:0008006" key="2">
    <source>
        <dbReference type="Google" id="ProtNLM"/>
    </source>
</evidence>
<evidence type="ECO:0000313" key="1">
    <source>
        <dbReference type="EMBL" id="SVC32156.1"/>
    </source>
</evidence>